<proteinExistence type="predicted"/>
<gene>
    <name evidence="2" type="ORF">CAMP_LOCUS5554</name>
</gene>
<keyword evidence="3" id="KW-1185">Reference proteome</keyword>
<dbReference type="EMBL" id="CANHGI010000002">
    <property type="protein sequence ID" value="CAI5442917.1"/>
    <property type="molecule type" value="Genomic_DNA"/>
</dbReference>
<evidence type="ECO:0000256" key="1">
    <source>
        <dbReference type="SAM" id="Coils"/>
    </source>
</evidence>
<accession>A0A9P1IGR0</accession>
<feature type="coiled-coil region" evidence="1">
    <location>
        <begin position="12"/>
        <end position="39"/>
    </location>
</feature>
<dbReference type="AlphaFoldDB" id="A0A9P1IGR0"/>
<evidence type="ECO:0000313" key="2">
    <source>
        <dbReference type="EMBL" id="CAI5442917.1"/>
    </source>
</evidence>
<name>A0A9P1IGR0_9PELO</name>
<keyword evidence="1" id="KW-0175">Coiled coil</keyword>
<reference evidence="2" key="1">
    <citation type="submission" date="2022-11" db="EMBL/GenBank/DDBJ databases">
        <authorList>
            <person name="Kikuchi T."/>
        </authorList>
    </citation>
    <scope>NUCLEOTIDE SEQUENCE</scope>
    <source>
        <strain evidence="2">PS1010</strain>
    </source>
</reference>
<organism evidence="2 3">
    <name type="scientific">Caenorhabditis angaria</name>
    <dbReference type="NCBI Taxonomy" id="860376"/>
    <lineage>
        <taxon>Eukaryota</taxon>
        <taxon>Metazoa</taxon>
        <taxon>Ecdysozoa</taxon>
        <taxon>Nematoda</taxon>
        <taxon>Chromadorea</taxon>
        <taxon>Rhabditida</taxon>
        <taxon>Rhabditina</taxon>
        <taxon>Rhabditomorpha</taxon>
        <taxon>Rhabditoidea</taxon>
        <taxon>Rhabditidae</taxon>
        <taxon>Peloderinae</taxon>
        <taxon>Caenorhabditis</taxon>
    </lineage>
</organism>
<sequence>MNCICDCTGKSVRNLENAMQNLLDRGQQVNEILENQKRKEVVPMRSDTTMMTKIPAPSPINVPITKKPGSLYNKNTKHGENIDFEIPSLTEEKSITPVKSSSKPRSFLFNKNTKTAETVDFEIPLLLKEKSTTKVNSKISGITLNDSYNVEIDGNTRNLPSKIEISQGKKKSLNVCYQFLDACGNILMKLNFNLKSGEVRNLKLDGKKYKN</sequence>
<evidence type="ECO:0000313" key="3">
    <source>
        <dbReference type="Proteomes" id="UP001152747"/>
    </source>
</evidence>
<dbReference type="OrthoDB" id="5811742at2759"/>
<comment type="caution">
    <text evidence="2">The sequence shown here is derived from an EMBL/GenBank/DDBJ whole genome shotgun (WGS) entry which is preliminary data.</text>
</comment>
<protein>
    <submittedName>
        <fullName evidence="2">Uncharacterized protein</fullName>
    </submittedName>
</protein>
<dbReference type="Proteomes" id="UP001152747">
    <property type="component" value="Unassembled WGS sequence"/>
</dbReference>